<gene>
    <name evidence="3" type="ORF">Pcinc_020980</name>
</gene>
<reference evidence="3" key="1">
    <citation type="submission" date="2023-10" db="EMBL/GenBank/DDBJ databases">
        <title>Genome assemblies of two species of porcelain crab, Petrolisthes cinctipes and Petrolisthes manimaculis (Anomura: Porcellanidae).</title>
        <authorList>
            <person name="Angst P."/>
        </authorList>
    </citation>
    <scope>NUCLEOTIDE SEQUENCE</scope>
    <source>
        <strain evidence="3">PB745_01</strain>
        <tissue evidence="3">Gill</tissue>
    </source>
</reference>
<evidence type="ECO:0000256" key="2">
    <source>
        <dbReference type="SAM" id="MobiDB-lite"/>
    </source>
</evidence>
<organism evidence="3 4">
    <name type="scientific">Petrolisthes cinctipes</name>
    <name type="common">Flat porcelain crab</name>
    <dbReference type="NCBI Taxonomy" id="88211"/>
    <lineage>
        <taxon>Eukaryota</taxon>
        <taxon>Metazoa</taxon>
        <taxon>Ecdysozoa</taxon>
        <taxon>Arthropoda</taxon>
        <taxon>Crustacea</taxon>
        <taxon>Multicrustacea</taxon>
        <taxon>Malacostraca</taxon>
        <taxon>Eumalacostraca</taxon>
        <taxon>Eucarida</taxon>
        <taxon>Decapoda</taxon>
        <taxon>Pleocyemata</taxon>
        <taxon>Anomura</taxon>
        <taxon>Galatheoidea</taxon>
        <taxon>Porcellanidae</taxon>
        <taxon>Petrolisthes</taxon>
    </lineage>
</organism>
<dbReference type="Proteomes" id="UP001286313">
    <property type="component" value="Unassembled WGS sequence"/>
</dbReference>
<comment type="caution">
    <text evidence="3">The sequence shown here is derived from an EMBL/GenBank/DDBJ whole genome shotgun (WGS) entry which is preliminary data.</text>
</comment>
<dbReference type="EMBL" id="JAWQEG010002142">
    <property type="protein sequence ID" value="KAK3874056.1"/>
    <property type="molecule type" value="Genomic_DNA"/>
</dbReference>
<dbReference type="InterPro" id="IPR036770">
    <property type="entry name" value="Ankyrin_rpt-contain_sf"/>
</dbReference>
<dbReference type="PANTHER" id="PTHR46097">
    <property type="entry name" value="G PROTEIN-COUPLED RECEPTOR KINASE INTERACTING ARFGAP"/>
    <property type="match status" value="1"/>
</dbReference>
<dbReference type="SUPFAM" id="SSF57850">
    <property type="entry name" value="RING/U-box"/>
    <property type="match status" value="1"/>
</dbReference>
<protein>
    <submittedName>
        <fullName evidence="3">Uncharacterized protein</fullName>
    </submittedName>
</protein>
<feature type="region of interest" description="Disordered" evidence="2">
    <location>
        <begin position="1693"/>
        <end position="1712"/>
    </location>
</feature>
<dbReference type="GO" id="GO:0031267">
    <property type="term" value="F:small GTPase binding"/>
    <property type="evidence" value="ECO:0007669"/>
    <property type="project" value="TreeGrafter"/>
</dbReference>
<sequence length="1755" mass="198616">MPRLRKMLTEFAEKPQPQKEAISEVEVKVFEESPKHKTYLVKLDKHFGFSITTFKEEKDASLVREEASEETKVVFIAVDVTGSMGGIINDISKQISTILKLSSTLLPVKIILALYSDFESNSKDDIIAASLQFIHVSSEIEASKALLDYWNTHVHAFGGGDSPEMNLTLMATIIQYYSGILNTTYDNHCFEVIGTEVTCQGVVTDTVNCAIIQVSDAENRDPVADPDERCSIQAKLEAQCLNKFFSSYCKWSDVDRWYRQNNVPYISIHVGSIDWMASISKSFRVGPSCVLLFGQVEHQVSSRLGSFIVALITCLLGMTSLEILTTYEKDFLIPLLEDKHQFPQEYVTKFGSNEKGEGLKLTAVETKWLEKVGQVPEYSSGKVMLEQLGMDDEAMKEYYYNMCMEVARSDYFSVMISNPVFAEIVTALKTTWSHKQVQEFTNSMSERLNMCSEEEKESYSIWRESGKTLGVSTAALITKLIITPIQENEEFEIVRLKDETARDTKSSISDFNLQQPKCVEALYKFVKGLRVKKTTKDALKSELEQYTLSKDTGGIITFTPVIDVSTLPESVIAEAESEKNETFNLNSLGLRGILRLYNSKLYLMGTSLTAFAMMCVICARRGKKGCHQRVGEMGEKYLASLRQKGVNWLKDKYTPGKIKPEACGALYSMVIRPFWELHADKANSNVRHDLLTEKCWRYMNIMAVMHLTVYNDVKLPVLQMKKTLQCRNFSVLPSMLVRVSDHVKARHCVVCKRCGNYNFRGATLMDVCIMCMYGEHLVFRCKTAREEKEAATDSKKLMLGNCIRESNTRANFNGEMYCTKCCSYDDCTGGDDEGLKKHTVSFLVCEKCCCTYALSNEKDLKRTAVCFVCIFVDTLRQKFQNGQKDLEDFLGDLSNPTLMVIQMGIIMACEEGNARLTDQYKFSSWLKGTMESRHQTRSMTDSIFQQSPKQLENMLKKLCGMKMTGDQKLCGMKMTEDREKDKVIQSRDATQNPDVAVPITPRLPRRQKKMTKARRRREYKGRQKTLPVKERMEYIDKRREKRKKRRDIIAEKQAQAKELMQSSAHEDLLRRVREAFTRTCHKCRMSVVCSPESMWEGCLVCDGLVDPATSSHFQQVNKPLSDVVPLQLLNSLVLVDVGVKLSADSWKDLKKVSSIGQFFRFVEIVSSDVAGENEGCKNEANEADDRKKILQENNEEAAVVDDKKKILPEKVNFCGNPFNYNFIYNHLMMLKNGLEGKDLTSKKINEMKGVCLVCGDTANYMYSLHKEGNCSGLICRLCATRYYWSMIKEAYSSDKTVSLWLSCMFCRQFSGNLRNIWVWIGAKHNITNAIEDITEEESTFFRGVLNALSEGMFDNLRHEFEDSPNVIYNICYKCLQLKLVPENQVALPAACGAPQQPIPANVIRFVCEDCSSKTVTKTTMNTEMSADACYPDNTIEAALYTLQRASSSTDTGGPDSECVSSKEVVRQCPVCKHDIVKEGGCLVMYCPVQSCRGEFCFICGHQSDDEPGSVYTHLSRIHNVDYFGDLSEQQDMPILNLELVHTASGSQYLYVFDIDKYYFDTLKNNGCSVPQYLQLLTALRYMATGNFQISMGDCLEMSTTSYHQGRLYTNQTPDVDLCLPCDDLTNTDGDDLSPQLHSNVRTSNLETSLRLLSLGADPNFYHKEKECCPLHIAARAGQASQVELLIVYGAHPGTTHSQSNTPTHYTSESNHRELAEHLTDCQYEVTDHLAFYLSGCKPEPQHRTTLDYTTDGSLT</sequence>
<name>A0AAE1KFP5_PETCI</name>
<keyword evidence="4" id="KW-1185">Reference proteome</keyword>
<dbReference type="PANTHER" id="PTHR46097:SF3">
    <property type="entry name" value="ARF GTPASE-ACTIVATING PROTEIN GIT"/>
    <property type="match status" value="1"/>
</dbReference>
<dbReference type="SUPFAM" id="SSF48403">
    <property type="entry name" value="Ankyrin repeat"/>
    <property type="match status" value="1"/>
</dbReference>
<dbReference type="CDD" id="cd20336">
    <property type="entry name" value="Rcat_RBR"/>
    <property type="match status" value="1"/>
</dbReference>
<dbReference type="GO" id="GO:0032012">
    <property type="term" value="P:regulation of ARF protein signal transduction"/>
    <property type="evidence" value="ECO:0007669"/>
    <property type="project" value="InterPro"/>
</dbReference>
<feature type="repeat" description="ANK" evidence="1">
    <location>
        <begin position="1665"/>
        <end position="1697"/>
    </location>
</feature>
<evidence type="ECO:0000313" key="3">
    <source>
        <dbReference type="EMBL" id="KAK3874056.1"/>
    </source>
</evidence>
<dbReference type="GO" id="GO:0007420">
    <property type="term" value="P:brain development"/>
    <property type="evidence" value="ECO:0007669"/>
    <property type="project" value="InterPro"/>
</dbReference>
<dbReference type="Pfam" id="PF12796">
    <property type="entry name" value="Ank_2"/>
    <property type="match status" value="1"/>
</dbReference>
<proteinExistence type="predicted"/>
<accession>A0AAE1KFP5</accession>
<feature type="compositionally biased region" description="Polar residues" evidence="2">
    <location>
        <begin position="1694"/>
        <end position="1708"/>
    </location>
</feature>
<keyword evidence="1" id="KW-0040">ANK repeat</keyword>
<dbReference type="GO" id="GO:0036465">
    <property type="term" value="P:synaptic vesicle recycling"/>
    <property type="evidence" value="ECO:0007669"/>
    <property type="project" value="TreeGrafter"/>
</dbReference>
<dbReference type="GO" id="GO:0098793">
    <property type="term" value="C:presynapse"/>
    <property type="evidence" value="ECO:0007669"/>
    <property type="project" value="GOC"/>
</dbReference>
<dbReference type="GO" id="GO:0008277">
    <property type="term" value="P:regulation of G protein-coupled receptor signaling pathway"/>
    <property type="evidence" value="ECO:0007669"/>
    <property type="project" value="TreeGrafter"/>
</dbReference>
<dbReference type="InterPro" id="IPR002110">
    <property type="entry name" value="Ankyrin_rpt"/>
</dbReference>
<evidence type="ECO:0000256" key="1">
    <source>
        <dbReference type="PROSITE-ProRule" id="PRU00023"/>
    </source>
</evidence>
<dbReference type="Gene3D" id="1.25.40.20">
    <property type="entry name" value="Ankyrin repeat-containing domain"/>
    <property type="match status" value="1"/>
</dbReference>
<dbReference type="GO" id="GO:0005096">
    <property type="term" value="F:GTPase activator activity"/>
    <property type="evidence" value="ECO:0007669"/>
    <property type="project" value="InterPro"/>
</dbReference>
<dbReference type="Gene3D" id="1.20.120.1750">
    <property type="match status" value="1"/>
</dbReference>
<dbReference type="PROSITE" id="PS50088">
    <property type="entry name" value="ANK_REPEAT"/>
    <property type="match status" value="1"/>
</dbReference>
<dbReference type="InterPro" id="IPR047161">
    <property type="entry name" value="GIT-like"/>
</dbReference>
<evidence type="ECO:0000313" key="4">
    <source>
        <dbReference type="Proteomes" id="UP001286313"/>
    </source>
</evidence>